<keyword evidence="3" id="KW-0804">Transcription</keyword>
<dbReference type="AlphaFoldDB" id="U2JQX3"/>
<keyword evidence="2" id="KW-0238">DNA-binding</keyword>
<evidence type="ECO:0000256" key="2">
    <source>
        <dbReference type="ARBA" id="ARBA00023125"/>
    </source>
</evidence>
<dbReference type="PROSITE" id="PS01124">
    <property type="entry name" value="HTH_ARAC_FAMILY_2"/>
    <property type="match status" value="1"/>
</dbReference>
<dbReference type="Pfam" id="PF02311">
    <property type="entry name" value="AraC_binding"/>
    <property type="match status" value="1"/>
</dbReference>
<evidence type="ECO:0000313" key="5">
    <source>
        <dbReference type="EMBL" id="ERJ88651.1"/>
    </source>
</evidence>
<dbReference type="CDD" id="cd06986">
    <property type="entry name" value="cupin_MmsR-like_N"/>
    <property type="match status" value="1"/>
</dbReference>
<dbReference type="PROSITE" id="PS00041">
    <property type="entry name" value="HTH_ARAC_FAMILY_1"/>
    <property type="match status" value="1"/>
</dbReference>
<dbReference type="InterPro" id="IPR003313">
    <property type="entry name" value="AraC-bd"/>
</dbReference>
<reference evidence="5 6" key="1">
    <citation type="submission" date="2013-07" db="EMBL/GenBank/DDBJ databases">
        <authorList>
            <person name="Weinstock G."/>
            <person name="Sodergren E."/>
            <person name="Wylie T."/>
            <person name="Fulton L."/>
            <person name="Fulton R."/>
            <person name="Fronick C."/>
            <person name="O'Laughlin M."/>
            <person name="Godfrey J."/>
            <person name="Miner T."/>
            <person name="Herter B."/>
            <person name="Appelbaum E."/>
            <person name="Cordes M."/>
            <person name="Lek S."/>
            <person name="Wollam A."/>
            <person name="Pepin K.H."/>
            <person name="Palsikar V.B."/>
            <person name="Mitreva M."/>
            <person name="Wilson R.K."/>
        </authorList>
    </citation>
    <scope>NUCLEOTIDE SEQUENCE [LARGE SCALE GENOMIC DNA]</scope>
    <source>
        <strain evidence="5 6">ATCC 27760</strain>
    </source>
</reference>
<dbReference type="PATRIC" id="fig|411473.3.peg.2606"/>
<dbReference type="Pfam" id="PF12833">
    <property type="entry name" value="HTH_18"/>
    <property type="match status" value="1"/>
</dbReference>
<dbReference type="InterPro" id="IPR037923">
    <property type="entry name" value="HTH-like"/>
</dbReference>
<comment type="caution">
    <text evidence="5">The sequence shown here is derived from an EMBL/GenBank/DDBJ whole genome shotgun (WGS) entry which is preliminary data.</text>
</comment>
<keyword evidence="6" id="KW-1185">Reference proteome</keyword>
<dbReference type="SUPFAM" id="SSF46689">
    <property type="entry name" value="Homeodomain-like"/>
    <property type="match status" value="2"/>
</dbReference>
<dbReference type="EMBL" id="AWVF01000403">
    <property type="protein sequence ID" value="ERJ88651.1"/>
    <property type="molecule type" value="Genomic_DNA"/>
</dbReference>
<keyword evidence="1" id="KW-0805">Transcription regulation</keyword>
<dbReference type="Proteomes" id="UP000016662">
    <property type="component" value="Unassembled WGS sequence"/>
</dbReference>
<gene>
    <name evidence="5" type="ORF">RUMCAL_03106</name>
</gene>
<evidence type="ECO:0000256" key="1">
    <source>
        <dbReference type="ARBA" id="ARBA00023015"/>
    </source>
</evidence>
<dbReference type="PANTHER" id="PTHR43280:SF2">
    <property type="entry name" value="HTH-TYPE TRANSCRIPTIONAL REGULATOR EXSA"/>
    <property type="match status" value="1"/>
</dbReference>
<accession>U2JQX3</accession>
<dbReference type="PRINTS" id="PR00032">
    <property type="entry name" value="HTHARAC"/>
</dbReference>
<dbReference type="InterPro" id="IPR018062">
    <property type="entry name" value="HTH_AraC-typ_CS"/>
</dbReference>
<dbReference type="HOGENOM" id="CLU_000445_88_6_9"/>
<dbReference type="SMART" id="SM00342">
    <property type="entry name" value="HTH_ARAC"/>
    <property type="match status" value="1"/>
</dbReference>
<dbReference type="InterPro" id="IPR009057">
    <property type="entry name" value="Homeodomain-like_sf"/>
</dbReference>
<organism evidence="5 6">
    <name type="scientific">Ruminococcus callidus ATCC 27760</name>
    <dbReference type="NCBI Taxonomy" id="411473"/>
    <lineage>
        <taxon>Bacteria</taxon>
        <taxon>Bacillati</taxon>
        <taxon>Bacillota</taxon>
        <taxon>Clostridia</taxon>
        <taxon>Eubacteriales</taxon>
        <taxon>Oscillospiraceae</taxon>
        <taxon>Ruminococcus</taxon>
    </lineage>
</organism>
<dbReference type="SUPFAM" id="SSF51215">
    <property type="entry name" value="Regulatory protein AraC"/>
    <property type="match status" value="1"/>
</dbReference>
<dbReference type="PANTHER" id="PTHR43280">
    <property type="entry name" value="ARAC-FAMILY TRANSCRIPTIONAL REGULATOR"/>
    <property type="match status" value="1"/>
</dbReference>
<name>U2JQX3_9FIRM</name>
<evidence type="ECO:0000259" key="4">
    <source>
        <dbReference type="PROSITE" id="PS01124"/>
    </source>
</evidence>
<dbReference type="Gene3D" id="1.10.10.60">
    <property type="entry name" value="Homeodomain-like"/>
    <property type="match status" value="2"/>
</dbReference>
<dbReference type="InterPro" id="IPR018060">
    <property type="entry name" value="HTH_AraC"/>
</dbReference>
<dbReference type="eggNOG" id="COG2207">
    <property type="taxonomic scope" value="Bacteria"/>
</dbReference>
<evidence type="ECO:0000256" key="3">
    <source>
        <dbReference type="ARBA" id="ARBA00023163"/>
    </source>
</evidence>
<dbReference type="GO" id="GO:0043565">
    <property type="term" value="F:sequence-specific DNA binding"/>
    <property type="evidence" value="ECO:0007669"/>
    <property type="project" value="InterPro"/>
</dbReference>
<dbReference type="GO" id="GO:0003700">
    <property type="term" value="F:DNA-binding transcription factor activity"/>
    <property type="evidence" value="ECO:0007669"/>
    <property type="project" value="InterPro"/>
</dbReference>
<sequence length="307" mass="35610">MVQVQMKFMTRGNIMQNLIFSIFPNQNFVDLGLFQFGWERCTPAHSFGPAARNHYLFHYILSGTGTLMADDSKGVTQTYSIKSMQGFMIFPNQITTYVADKQLPWEYVWLEFDGLRVKSLLDTIGLSLDKPVYHARNKSLREDMANEMLYISRHKDESPFHLIGHLYLFLDYLLRSAADEQLEHGSKLREFYIHEALTYIEHNFQNEITIEDIAGVCGLNRTYFGKIFKEALGKTPQEFLLNYRMLKAAELLKLTSLSIGDVGLAVGYANQMHFSRAFKNNYGISPREWRYQNHINNTVDSDEEHTQ</sequence>
<protein>
    <submittedName>
        <fullName evidence="5">Transcriptional regulator, AraC family</fullName>
    </submittedName>
</protein>
<feature type="domain" description="HTH araC/xylS-type" evidence="4">
    <location>
        <begin position="194"/>
        <end position="292"/>
    </location>
</feature>
<dbReference type="STRING" id="411473.RUMCAL_03106"/>
<evidence type="ECO:0000313" key="6">
    <source>
        <dbReference type="Proteomes" id="UP000016662"/>
    </source>
</evidence>
<proteinExistence type="predicted"/>
<dbReference type="InterPro" id="IPR020449">
    <property type="entry name" value="Tscrpt_reg_AraC-type_HTH"/>
</dbReference>